<dbReference type="AlphaFoldDB" id="A0A0N4W666"/>
<evidence type="ECO:0000313" key="1">
    <source>
        <dbReference type="EMBL" id="VDO26240.1"/>
    </source>
</evidence>
<dbReference type="Proteomes" id="UP000268014">
    <property type="component" value="Unassembled WGS sequence"/>
</dbReference>
<proteinExistence type="predicted"/>
<name>A0A0N4W666_HAEPC</name>
<organism evidence="3">
    <name type="scientific">Haemonchus placei</name>
    <name type="common">Barber's pole worm</name>
    <dbReference type="NCBI Taxonomy" id="6290"/>
    <lineage>
        <taxon>Eukaryota</taxon>
        <taxon>Metazoa</taxon>
        <taxon>Ecdysozoa</taxon>
        <taxon>Nematoda</taxon>
        <taxon>Chromadorea</taxon>
        <taxon>Rhabditida</taxon>
        <taxon>Rhabditina</taxon>
        <taxon>Rhabditomorpha</taxon>
        <taxon>Strongyloidea</taxon>
        <taxon>Trichostrongylidae</taxon>
        <taxon>Haemonchus</taxon>
    </lineage>
</organism>
<sequence>MADAIKLREYRRPICTPEQTCSYEAFDMVFALCDCPGKDHTCPQNEGNAVEHRGTLYNFCTSRNVPICEDGQISTTVSGIQTAIYCVCPESHEMVQQPTQAKDETNYTCRQIEEWNALPQELITNFMGRMGLRRRAFIAVRGDHTPY</sequence>
<reference evidence="1 2" key="2">
    <citation type="submission" date="2018-11" db="EMBL/GenBank/DDBJ databases">
        <authorList>
            <consortium name="Pathogen Informatics"/>
        </authorList>
    </citation>
    <scope>NUCLEOTIDE SEQUENCE [LARGE SCALE GENOMIC DNA]</scope>
    <source>
        <strain evidence="1 2">MHpl1</strain>
    </source>
</reference>
<evidence type="ECO:0000313" key="2">
    <source>
        <dbReference type="Proteomes" id="UP000268014"/>
    </source>
</evidence>
<gene>
    <name evidence="1" type="ORF">HPLM_LOCUS5510</name>
</gene>
<dbReference type="STRING" id="6290.A0A0N4W666"/>
<dbReference type="OMA" id="CPESHEM"/>
<dbReference type="OrthoDB" id="5773570at2759"/>
<evidence type="ECO:0000313" key="3">
    <source>
        <dbReference type="WBParaSite" id="HPLM_0000551801-mRNA-1"/>
    </source>
</evidence>
<dbReference type="EMBL" id="UZAF01016350">
    <property type="protein sequence ID" value="VDO26240.1"/>
    <property type="molecule type" value="Genomic_DNA"/>
</dbReference>
<protein>
    <submittedName>
        <fullName evidence="3">Thyroglobulin type-1 domain-containing protein</fullName>
    </submittedName>
</protein>
<accession>A0A0N4W666</accession>
<reference evidence="3" key="1">
    <citation type="submission" date="2017-02" db="UniProtKB">
        <authorList>
            <consortium name="WormBaseParasite"/>
        </authorList>
    </citation>
    <scope>IDENTIFICATION</scope>
</reference>
<keyword evidence="2" id="KW-1185">Reference proteome</keyword>
<dbReference type="WBParaSite" id="HPLM_0000551801-mRNA-1">
    <property type="protein sequence ID" value="HPLM_0000551801-mRNA-1"/>
    <property type="gene ID" value="HPLM_0000551801"/>
</dbReference>